<feature type="compositionally biased region" description="Polar residues" evidence="1">
    <location>
        <begin position="158"/>
        <end position="169"/>
    </location>
</feature>
<dbReference type="AlphaFoldDB" id="A0A915D6Y8"/>
<proteinExistence type="predicted"/>
<evidence type="ECO:0000256" key="1">
    <source>
        <dbReference type="SAM" id="MobiDB-lite"/>
    </source>
</evidence>
<organism evidence="2 3">
    <name type="scientific">Ditylenchus dipsaci</name>
    <dbReference type="NCBI Taxonomy" id="166011"/>
    <lineage>
        <taxon>Eukaryota</taxon>
        <taxon>Metazoa</taxon>
        <taxon>Ecdysozoa</taxon>
        <taxon>Nematoda</taxon>
        <taxon>Chromadorea</taxon>
        <taxon>Rhabditida</taxon>
        <taxon>Tylenchina</taxon>
        <taxon>Tylenchomorpha</taxon>
        <taxon>Sphaerularioidea</taxon>
        <taxon>Anguinidae</taxon>
        <taxon>Anguininae</taxon>
        <taxon>Ditylenchus</taxon>
    </lineage>
</organism>
<feature type="compositionally biased region" description="Basic and acidic residues" evidence="1">
    <location>
        <begin position="88"/>
        <end position="113"/>
    </location>
</feature>
<dbReference type="Proteomes" id="UP000887574">
    <property type="component" value="Unplaced"/>
</dbReference>
<reference evidence="3" key="1">
    <citation type="submission" date="2022-11" db="UniProtKB">
        <authorList>
            <consortium name="WormBaseParasite"/>
        </authorList>
    </citation>
    <scope>IDENTIFICATION</scope>
</reference>
<sequence>MAETVDLLERIASRIQLAVTSLRWHKHYPETTLTPPSSDDRRLRGEAFMSSTKLHPHIGALPNPARSSHLNLLRGGRPPLDCMGGERQSQRRPDGDRVLTRGEATHEPHEKIPLHPGVSHRSPSHPSSEAQGKETRHQLYHMNTENNFQVLFTSCSRQKPSLSTLTTAASPRKLAAKEPGRH</sequence>
<dbReference type="WBParaSite" id="jg16698">
    <property type="protein sequence ID" value="jg16698"/>
    <property type="gene ID" value="jg16698"/>
</dbReference>
<accession>A0A915D6Y8</accession>
<evidence type="ECO:0000313" key="3">
    <source>
        <dbReference type="WBParaSite" id="jg16698"/>
    </source>
</evidence>
<protein>
    <submittedName>
        <fullName evidence="3">Uncharacterized protein</fullName>
    </submittedName>
</protein>
<name>A0A915D6Y8_9BILA</name>
<feature type="region of interest" description="Disordered" evidence="1">
    <location>
        <begin position="158"/>
        <end position="182"/>
    </location>
</feature>
<feature type="region of interest" description="Disordered" evidence="1">
    <location>
        <begin position="73"/>
        <end position="135"/>
    </location>
</feature>
<evidence type="ECO:0000313" key="2">
    <source>
        <dbReference type="Proteomes" id="UP000887574"/>
    </source>
</evidence>
<keyword evidence="2" id="KW-1185">Reference proteome</keyword>